<dbReference type="Pfam" id="PF00266">
    <property type="entry name" value="Aminotran_5"/>
    <property type="match status" value="1"/>
</dbReference>
<dbReference type="PANTHER" id="PTHR14084:SF0">
    <property type="entry name" value="KYNURENINASE"/>
    <property type="match status" value="1"/>
</dbReference>
<feature type="binding site" evidence="4">
    <location>
        <position position="368"/>
    </location>
    <ligand>
        <name>pyridoxal 5'-phosphate</name>
        <dbReference type="ChEBI" id="CHEBI:597326"/>
    </ligand>
</feature>
<evidence type="ECO:0000256" key="1">
    <source>
        <dbReference type="ARBA" id="ARBA00022642"/>
    </source>
</evidence>
<dbReference type="EMBL" id="KV749157">
    <property type="protein sequence ID" value="OCL10823.1"/>
    <property type="molecule type" value="Genomic_DNA"/>
</dbReference>
<dbReference type="Pfam" id="PF22580">
    <property type="entry name" value="KYNU_C"/>
    <property type="match status" value="1"/>
</dbReference>
<feature type="binding site" evidence="4">
    <location>
        <position position="259"/>
    </location>
    <ligand>
        <name>pyridoxal 5'-phosphate</name>
        <dbReference type="ChEBI" id="CHEBI:597326"/>
    </ligand>
</feature>
<comment type="catalytic activity">
    <reaction evidence="5">
        <text>3-hydroxy-L-kynurenine + H2O = 3-hydroxyanthranilate + L-alanine + H(+)</text>
        <dbReference type="Rhea" id="RHEA:25143"/>
        <dbReference type="ChEBI" id="CHEBI:15377"/>
        <dbReference type="ChEBI" id="CHEBI:15378"/>
        <dbReference type="ChEBI" id="CHEBI:36559"/>
        <dbReference type="ChEBI" id="CHEBI:57972"/>
        <dbReference type="ChEBI" id="CHEBI:58125"/>
        <dbReference type="EC" id="3.7.1.3"/>
    </reaction>
</comment>
<comment type="catalytic activity">
    <reaction evidence="4 5">
        <text>L-kynurenine + H2O = anthranilate + L-alanine + H(+)</text>
        <dbReference type="Rhea" id="RHEA:16813"/>
        <dbReference type="ChEBI" id="CHEBI:15377"/>
        <dbReference type="ChEBI" id="CHEBI:15378"/>
        <dbReference type="ChEBI" id="CHEBI:16567"/>
        <dbReference type="ChEBI" id="CHEBI:57959"/>
        <dbReference type="ChEBI" id="CHEBI:57972"/>
        <dbReference type="EC" id="3.7.1.3"/>
    </reaction>
</comment>
<evidence type="ECO:0000256" key="5">
    <source>
        <dbReference type="PIRNR" id="PIRNR038800"/>
    </source>
</evidence>
<dbReference type="GO" id="GO:0034354">
    <property type="term" value="P:'de novo' NAD+ biosynthetic process from L-tryptophan"/>
    <property type="evidence" value="ECO:0007669"/>
    <property type="project" value="UniProtKB-UniRule"/>
</dbReference>
<dbReference type="InterPro" id="IPR015421">
    <property type="entry name" value="PyrdxlP-dep_Trfase_major"/>
</dbReference>
<name>A0A8E2F5T0_9PEZI</name>
<evidence type="ECO:0000259" key="7">
    <source>
        <dbReference type="Pfam" id="PF00266"/>
    </source>
</evidence>
<dbReference type="UniPathway" id="UPA00253">
    <property type="reaction ID" value="UER00329"/>
</dbReference>
<dbReference type="InterPro" id="IPR015422">
    <property type="entry name" value="PyrdxlP-dep_Trfase_small"/>
</dbReference>
<proteinExistence type="inferred from homology"/>
<feature type="compositionally biased region" description="Basic and acidic residues" evidence="6">
    <location>
        <begin position="494"/>
        <end position="505"/>
    </location>
</feature>
<keyword evidence="3 4" id="KW-0663">Pyridoxal phosphate</keyword>
<feature type="domain" description="Aminotransferase class V" evidence="7">
    <location>
        <begin position="123"/>
        <end position="301"/>
    </location>
</feature>
<comment type="cofactor">
    <cofactor evidence="4 5">
        <name>pyridoxal 5'-phosphate</name>
        <dbReference type="ChEBI" id="CHEBI:597326"/>
    </cofactor>
</comment>
<dbReference type="GO" id="GO:0030170">
    <property type="term" value="F:pyridoxal phosphate binding"/>
    <property type="evidence" value="ECO:0007669"/>
    <property type="project" value="UniProtKB-UniRule"/>
</dbReference>
<feature type="region of interest" description="Disordered" evidence="6">
    <location>
        <begin position="494"/>
        <end position="517"/>
    </location>
</feature>
<feature type="binding site" evidence="4">
    <location>
        <begin position="174"/>
        <end position="177"/>
    </location>
    <ligand>
        <name>pyridoxal 5'-phosphate</name>
        <dbReference type="ChEBI" id="CHEBI:597326"/>
    </ligand>
</feature>
<reference evidence="8 9" key="1">
    <citation type="journal article" date="2016" name="Nat. Commun.">
        <title>Ectomycorrhizal ecology is imprinted in the genome of the dominant symbiotic fungus Cenococcum geophilum.</title>
        <authorList>
            <consortium name="DOE Joint Genome Institute"/>
            <person name="Peter M."/>
            <person name="Kohler A."/>
            <person name="Ohm R.A."/>
            <person name="Kuo A."/>
            <person name="Krutzmann J."/>
            <person name="Morin E."/>
            <person name="Arend M."/>
            <person name="Barry K.W."/>
            <person name="Binder M."/>
            <person name="Choi C."/>
            <person name="Clum A."/>
            <person name="Copeland A."/>
            <person name="Grisel N."/>
            <person name="Haridas S."/>
            <person name="Kipfer T."/>
            <person name="LaButti K."/>
            <person name="Lindquist E."/>
            <person name="Lipzen A."/>
            <person name="Maire R."/>
            <person name="Meier B."/>
            <person name="Mihaltcheva S."/>
            <person name="Molinier V."/>
            <person name="Murat C."/>
            <person name="Poggeler S."/>
            <person name="Quandt C.A."/>
            <person name="Sperisen C."/>
            <person name="Tritt A."/>
            <person name="Tisserant E."/>
            <person name="Crous P.W."/>
            <person name="Henrissat B."/>
            <person name="Nehls U."/>
            <person name="Egli S."/>
            <person name="Spatafora J.W."/>
            <person name="Grigoriev I.V."/>
            <person name="Martin F.M."/>
        </authorList>
    </citation>
    <scope>NUCLEOTIDE SEQUENCE [LARGE SCALE GENOMIC DNA]</scope>
    <source>
        <strain evidence="8 9">CBS 207.34</strain>
    </source>
</reference>
<dbReference type="FunFam" id="3.40.640.10:FF:000031">
    <property type="entry name" value="Kynureninase"/>
    <property type="match status" value="1"/>
</dbReference>
<keyword evidence="4 5" id="KW-0963">Cytoplasm</keyword>
<dbReference type="GO" id="GO:0019441">
    <property type="term" value="P:L-tryptophan catabolic process to kynurenine"/>
    <property type="evidence" value="ECO:0007669"/>
    <property type="project" value="TreeGrafter"/>
</dbReference>
<comment type="similarity">
    <text evidence="4 5">Belongs to the kynureninase family.</text>
</comment>
<comment type="caution">
    <text evidence="4">Lacks conserved residue(s) required for the propagation of feature annotation.</text>
</comment>
<dbReference type="PIRSF" id="PIRSF038800">
    <property type="entry name" value="KYNU"/>
    <property type="match status" value="1"/>
</dbReference>
<dbReference type="Proteomes" id="UP000250140">
    <property type="component" value="Unassembled WGS sequence"/>
</dbReference>
<keyword evidence="2 4" id="KW-0378">Hydrolase</keyword>
<feature type="binding site" evidence="4">
    <location>
        <position position="262"/>
    </location>
    <ligand>
        <name>pyridoxal 5'-phosphate</name>
        <dbReference type="ChEBI" id="CHEBI:597326"/>
    </ligand>
</feature>
<feature type="binding site" evidence="4">
    <location>
        <position position="340"/>
    </location>
    <ligand>
        <name>pyridoxal 5'-phosphate</name>
        <dbReference type="ChEBI" id="CHEBI:597326"/>
    </ligand>
</feature>
<dbReference type="NCBIfam" id="TIGR01814">
    <property type="entry name" value="kynureninase"/>
    <property type="match status" value="1"/>
</dbReference>
<keyword evidence="1 4" id="KW-0662">Pyridine nucleotide biosynthesis</keyword>
<evidence type="ECO:0000313" key="8">
    <source>
        <dbReference type="EMBL" id="OCL10823.1"/>
    </source>
</evidence>
<feature type="region of interest" description="Disordered" evidence="6">
    <location>
        <begin position="50"/>
        <end position="69"/>
    </location>
</feature>
<dbReference type="Gene3D" id="3.90.1150.10">
    <property type="entry name" value="Aspartate Aminotransferase, domain 1"/>
    <property type="match status" value="1"/>
</dbReference>
<comment type="pathway">
    <text evidence="4 5">Cofactor biosynthesis; NAD(+) biosynthesis; quinolinate from L-kynurenine: step 2/3.</text>
</comment>
<comment type="pathway">
    <text evidence="4 5">Amino-acid degradation; L-kynurenine degradation; L-alanine and anthranilate from L-kynurenine: step 1/1.</text>
</comment>
<protein>
    <recommendedName>
        <fullName evidence="4 5">Kynureninase</fullName>
        <ecNumber evidence="4 5">3.7.1.3</ecNumber>
    </recommendedName>
    <alternativeName>
        <fullName evidence="4">Biosynthesis of nicotinic acid protein 5</fullName>
    </alternativeName>
    <alternativeName>
        <fullName evidence="4">L-kynurenine hydrolase</fullName>
    </alternativeName>
</protein>
<dbReference type="GO" id="GO:0043420">
    <property type="term" value="P:anthranilate metabolic process"/>
    <property type="evidence" value="ECO:0007669"/>
    <property type="project" value="UniProtKB-UniRule"/>
</dbReference>
<dbReference type="GO" id="GO:0005737">
    <property type="term" value="C:cytoplasm"/>
    <property type="evidence" value="ECO:0007669"/>
    <property type="project" value="UniProtKB-SubCell"/>
</dbReference>
<dbReference type="EC" id="3.7.1.3" evidence="4 5"/>
<evidence type="ECO:0000256" key="2">
    <source>
        <dbReference type="ARBA" id="ARBA00022801"/>
    </source>
</evidence>
<dbReference type="GO" id="GO:0097053">
    <property type="term" value="P:L-kynurenine catabolic process"/>
    <property type="evidence" value="ECO:0007669"/>
    <property type="project" value="UniProtKB-UniRule"/>
</dbReference>
<comment type="subcellular location">
    <subcellularLocation>
        <location evidence="4 5">Cytoplasm</location>
    </subcellularLocation>
</comment>
<evidence type="ECO:0000313" key="9">
    <source>
        <dbReference type="Proteomes" id="UP000250140"/>
    </source>
</evidence>
<feature type="binding site" evidence="4">
    <location>
        <position position="284"/>
    </location>
    <ligand>
        <name>pyridoxal 5'-phosphate</name>
        <dbReference type="ChEBI" id="CHEBI:597326"/>
    </ligand>
</feature>
<dbReference type="HAMAP" id="MF_01970">
    <property type="entry name" value="Kynureninase"/>
    <property type="match status" value="1"/>
</dbReference>
<dbReference type="InterPro" id="IPR000192">
    <property type="entry name" value="Aminotrans_V_dom"/>
</dbReference>
<comment type="function">
    <text evidence="4 5">Catalyzes the cleavage of L-kynurenine (L-Kyn) and L-3-hydroxykynurenine (L-3OHKyn) into anthranilic acid (AA) and 3-hydroxyanthranilic acid (3-OHAA), respectively.</text>
</comment>
<feature type="binding site" evidence="4">
    <location>
        <position position="146"/>
    </location>
    <ligand>
        <name>pyridoxal 5'-phosphate</name>
        <dbReference type="ChEBI" id="CHEBI:597326"/>
    </ligand>
</feature>
<feature type="modified residue" description="N6-(pyridoxal phosphate)lysine" evidence="4">
    <location>
        <position position="285"/>
    </location>
</feature>
<comment type="subunit">
    <text evidence="4 5">Homodimer.</text>
</comment>
<dbReference type="Gene3D" id="3.40.640.10">
    <property type="entry name" value="Type I PLP-dependent aspartate aminotransferase-like (Major domain)"/>
    <property type="match status" value="1"/>
</dbReference>
<evidence type="ECO:0000256" key="4">
    <source>
        <dbReference type="HAMAP-Rule" id="MF_03017"/>
    </source>
</evidence>
<feature type="binding site" evidence="4">
    <location>
        <position position="147"/>
    </location>
    <ligand>
        <name>pyridoxal 5'-phosphate</name>
        <dbReference type="ChEBI" id="CHEBI:597326"/>
    </ligand>
</feature>
<keyword evidence="9" id="KW-1185">Reference proteome</keyword>
<dbReference type="GO" id="GO:0030429">
    <property type="term" value="F:kynureninase activity"/>
    <property type="evidence" value="ECO:0007669"/>
    <property type="project" value="UniProtKB-UniRule"/>
</dbReference>
<sequence length="517" mass="57216">MALDEMPLYDAKDLSVFTEDFAVAEDAKDSLRHLRNEFIIPTKDDLKSKKYGPAEKITSHDSSSATPREPEPCAYLCGNSLGLQPRRTSEYIKKYLDTWASKGVYGHFKELEGGLPPWLHIDDAVKEQTAKMVGASPSEVVVMQTLTANLHLLLASFYKPTKDRYKIIIEGKAFPSDHYAALSQLAHHNIPACALVTITPPSSESPYLSTEHILSVISQHQASTALVLLPGIQFYTGQLFDIDIITRHAHSLGITVGWDLAHAMGNVPLNLHDWNVDFAAWCNYKYMNGGPGVIGGLFVHERHGRVEMSSNNNRPGGHADGLVSNASEEHITYRPRLSGWWGSDKSARFRMDNKFVPISGASGFQLSNPSALDMTAVMASLDVFAMTSMQALREKSVKLTAYLETRLQHYPNGEVPYKIITPVNAAERGAQLSVLLQPGLLDSIMETLEEEGVVVDERRPDVIRVAPAPLYNTYSDVHRFVTVFQGACKKAMKGQHEQKKSDMVEGGKNSHGWAEVK</sequence>
<dbReference type="UniPathway" id="UPA00334">
    <property type="reaction ID" value="UER00455"/>
</dbReference>
<dbReference type="InterPro" id="IPR010111">
    <property type="entry name" value="Kynureninase"/>
</dbReference>
<gene>
    <name evidence="4" type="primary">BNA5</name>
    <name evidence="8" type="ORF">AOQ84DRAFT_314830</name>
</gene>
<accession>A0A8E2F5T0</accession>
<evidence type="ECO:0000256" key="3">
    <source>
        <dbReference type="ARBA" id="ARBA00022898"/>
    </source>
</evidence>
<dbReference type="InterPro" id="IPR015424">
    <property type="entry name" value="PyrdxlP-dep_Trfase"/>
</dbReference>
<dbReference type="SUPFAM" id="SSF53383">
    <property type="entry name" value="PLP-dependent transferases"/>
    <property type="match status" value="1"/>
</dbReference>
<dbReference type="AlphaFoldDB" id="A0A8E2F5T0"/>
<dbReference type="GO" id="GO:0019805">
    <property type="term" value="P:quinolinate biosynthetic process"/>
    <property type="evidence" value="ECO:0007669"/>
    <property type="project" value="UniProtKB-UniRule"/>
</dbReference>
<evidence type="ECO:0000256" key="6">
    <source>
        <dbReference type="SAM" id="MobiDB-lite"/>
    </source>
</evidence>
<dbReference type="PANTHER" id="PTHR14084">
    <property type="entry name" value="KYNURENINASE"/>
    <property type="match status" value="1"/>
</dbReference>
<organism evidence="8 9">
    <name type="scientific">Glonium stellatum</name>
    <dbReference type="NCBI Taxonomy" id="574774"/>
    <lineage>
        <taxon>Eukaryota</taxon>
        <taxon>Fungi</taxon>
        <taxon>Dikarya</taxon>
        <taxon>Ascomycota</taxon>
        <taxon>Pezizomycotina</taxon>
        <taxon>Dothideomycetes</taxon>
        <taxon>Pleosporomycetidae</taxon>
        <taxon>Gloniales</taxon>
        <taxon>Gloniaceae</taxon>
        <taxon>Glonium</taxon>
    </lineage>
</organism>
<dbReference type="OrthoDB" id="5978656at2759"/>